<dbReference type="SUPFAM" id="SSF51445">
    <property type="entry name" value="(Trans)glycosidases"/>
    <property type="match status" value="1"/>
</dbReference>
<protein>
    <recommendedName>
        <fullName evidence="2">alpha-galactosidase</fullName>
        <ecNumber evidence="2">3.2.1.22</ecNumber>
    </recommendedName>
</protein>
<dbReference type="InterPro" id="IPR017853">
    <property type="entry name" value="GH"/>
</dbReference>
<dbReference type="RefSeq" id="WP_353713103.1">
    <property type="nucleotide sequence ID" value="NZ_CP159279.1"/>
</dbReference>
<name>A0AAU8EUZ6_9MICC</name>
<evidence type="ECO:0000259" key="5">
    <source>
        <dbReference type="Pfam" id="PF16874"/>
    </source>
</evidence>
<evidence type="ECO:0000256" key="3">
    <source>
        <dbReference type="ARBA" id="ARBA00022801"/>
    </source>
</evidence>
<evidence type="ECO:0000259" key="6">
    <source>
        <dbReference type="Pfam" id="PF16875"/>
    </source>
</evidence>
<keyword evidence="4 7" id="KW-0326">Glycosidase</keyword>
<accession>A0AAU8EUZ6</accession>
<dbReference type="PRINTS" id="PR00743">
    <property type="entry name" value="GLHYDRLASE36"/>
</dbReference>
<dbReference type="InterPro" id="IPR002252">
    <property type="entry name" value="Glyco_hydro_36"/>
</dbReference>
<dbReference type="InterPro" id="IPR050985">
    <property type="entry name" value="Alpha-glycosidase_related"/>
</dbReference>
<dbReference type="PANTHER" id="PTHR43053:SF3">
    <property type="entry name" value="ALPHA-GALACTOSIDASE C-RELATED"/>
    <property type="match status" value="1"/>
</dbReference>
<feature type="domain" description="Glycosyl hydrolase family 36 N-terminal" evidence="6">
    <location>
        <begin position="23"/>
        <end position="255"/>
    </location>
</feature>
<dbReference type="Gene3D" id="2.70.98.60">
    <property type="entry name" value="alpha-galactosidase from lactobacil brevis"/>
    <property type="match status" value="1"/>
</dbReference>
<proteinExistence type="predicted"/>
<dbReference type="InterPro" id="IPR031704">
    <property type="entry name" value="Glyco_hydro_36_N"/>
</dbReference>
<dbReference type="PROSITE" id="PS00512">
    <property type="entry name" value="ALPHA_GALACTOSIDASE"/>
    <property type="match status" value="1"/>
</dbReference>
<sequence length="723" mass="78363">MSPHLFQLQAGGTAVVVDASLAGMPAILHWGPELGLLGQDELGALSTAAKPQRVSGGIDRPARLTLLPQEAQGWQLAPGISGHRSGTGFSPDFQVTDISGTGTSLTVTAEDPHTSLHLTSRLELTGSGLFKQQHMVTNTGDSAYDLTSLQLFFPLPADATEVLDTTGRHLKERSPQRRDLTVGAHVRESRRGRPGADASLLMAAGRRGFGFRSGRVHAVHLAWSGNHRLSAERSINAQNFLTASELLLPGEVRLQPGDSYSTPWAIGSWGNGLDELAGRFHEHLRARPHHPRSPRPVTMNSWEAVYFDHDLPRLKAIASAAAAAGVERFVLDDGWFLGRRDDTAGLGDWIVDKSVWPDGLGPIIDHVRGLGMEFGLWFEPEMVNPDSELARSHPEWMLQVNGRMPVSARQQQVLNLALPAAWEYIFNAVHSILDEYPISYIKWDHNRDLLDPGSAASGQAAVHANTKAVYRLMEALKEHHPGLEIESCASGGARVDLAVLDRTDRIWTSDCIDPLERLDNQAYTGLLVPYELMGAHVGGPSSHSTRRSHSLDFRAATALFGHYGIEWDISDLPQAELGALRGWVDFHKANRSLFHTGSSVHSDHPDTSMDVRGVVAKDRQRAIFIYTQRTASTTYPPGPFTLPGLDPDSAYSVALAAPLTDAASPGQSALEWAQKPVLLSGRILETVGLQAPVLFPETAIVIMAESVGGPSAPLPPASVSLKE</sequence>
<gene>
    <name evidence="7" type="ORF">ABRP34_10005</name>
</gene>
<dbReference type="InterPro" id="IPR038417">
    <property type="entry name" value="Alpga-gal_N_sf"/>
</dbReference>
<keyword evidence="3 7" id="KW-0378">Hydrolase</keyword>
<dbReference type="PANTHER" id="PTHR43053">
    <property type="entry name" value="GLYCOSIDASE FAMILY 31"/>
    <property type="match status" value="1"/>
</dbReference>
<dbReference type="CDD" id="cd14791">
    <property type="entry name" value="GH36"/>
    <property type="match status" value="1"/>
</dbReference>
<dbReference type="InterPro" id="IPR013785">
    <property type="entry name" value="Aldolase_TIM"/>
</dbReference>
<dbReference type="Gene3D" id="2.60.40.1180">
    <property type="entry name" value="Golgi alpha-mannosidase II"/>
    <property type="match status" value="1"/>
</dbReference>
<dbReference type="Gene3D" id="3.20.20.70">
    <property type="entry name" value="Aldolase class I"/>
    <property type="match status" value="1"/>
</dbReference>
<evidence type="ECO:0000256" key="2">
    <source>
        <dbReference type="ARBA" id="ARBA00012755"/>
    </source>
</evidence>
<dbReference type="EMBL" id="CP159279">
    <property type="protein sequence ID" value="XCH13284.1"/>
    <property type="molecule type" value="Genomic_DNA"/>
</dbReference>
<organism evidence="7">
    <name type="scientific">Arthrobacter sp. K5</name>
    <dbReference type="NCBI Taxonomy" id="2839623"/>
    <lineage>
        <taxon>Bacteria</taxon>
        <taxon>Bacillati</taxon>
        <taxon>Actinomycetota</taxon>
        <taxon>Actinomycetes</taxon>
        <taxon>Micrococcales</taxon>
        <taxon>Micrococcaceae</taxon>
        <taxon>Arthrobacter</taxon>
    </lineage>
</organism>
<evidence type="ECO:0000313" key="7">
    <source>
        <dbReference type="EMBL" id="XCH13284.1"/>
    </source>
</evidence>
<dbReference type="EC" id="3.2.1.22" evidence="2"/>
<reference evidence="7" key="1">
    <citation type="submission" date="2024-06" db="EMBL/GenBank/DDBJ databases">
        <title>Biodegradation of dimethachlon by Arthrobacter sp. K5: mechanistic insights and ecological implications.</title>
        <authorList>
            <person name="Hu S."/>
            <person name="Lu P."/>
        </authorList>
    </citation>
    <scope>NUCLEOTIDE SEQUENCE</scope>
    <source>
        <strain evidence="7">K5</strain>
    </source>
</reference>
<dbReference type="Pfam" id="PF02065">
    <property type="entry name" value="Melibiase"/>
    <property type="match status" value="1"/>
</dbReference>
<dbReference type="InterPro" id="IPR000111">
    <property type="entry name" value="Glyco_hydro_27/36_CS"/>
</dbReference>
<dbReference type="InterPro" id="IPR013780">
    <property type="entry name" value="Glyco_hydro_b"/>
</dbReference>
<dbReference type="Pfam" id="PF16875">
    <property type="entry name" value="Glyco_hydro_36N"/>
    <property type="match status" value="1"/>
</dbReference>
<feature type="domain" description="Glycosyl hydrolase family 36 C-terminal" evidence="5">
    <location>
        <begin position="614"/>
        <end position="692"/>
    </location>
</feature>
<comment type="catalytic activity">
    <reaction evidence="1">
        <text>Hydrolysis of terminal, non-reducing alpha-D-galactose residues in alpha-D-galactosides, including galactose oligosaccharides, galactomannans and galactolipids.</text>
        <dbReference type="EC" id="3.2.1.22"/>
    </reaction>
</comment>
<dbReference type="AlphaFoldDB" id="A0AAU8EUZ6"/>
<dbReference type="InterPro" id="IPR031705">
    <property type="entry name" value="Glyco_hydro_36_C"/>
</dbReference>
<dbReference type="GO" id="GO:0004557">
    <property type="term" value="F:alpha-galactosidase activity"/>
    <property type="evidence" value="ECO:0007669"/>
    <property type="project" value="UniProtKB-EC"/>
</dbReference>
<dbReference type="FunFam" id="3.20.20.70:FF:000118">
    <property type="entry name" value="Alpha-galactosidase"/>
    <property type="match status" value="1"/>
</dbReference>
<dbReference type="Pfam" id="PF16874">
    <property type="entry name" value="Glyco_hydro_36C"/>
    <property type="match status" value="1"/>
</dbReference>
<evidence type="ECO:0000256" key="4">
    <source>
        <dbReference type="ARBA" id="ARBA00023295"/>
    </source>
</evidence>
<evidence type="ECO:0000256" key="1">
    <source>
        <dbReference type="ARBA" id="ARBA00001255"/>
    </source>
</evidence>
<dbReference type="GO" id="GO:0016052">
    <property type="term" value="P:carbohydrate catabolic process"/>
    <property type="evidence" value="ECO:0007669"/>
    <property type="project" value="InterPro"/>
</dbReference>